<proteinExistence type="predicted"/>
<accession>A0A2U9BSC1</accession>
<gene>
    <name evidence="2" type="ORF">SMAX5B_016563</name>
</gene>
<evidence type="ECO:0000256" key="1">
    <source>
        <dbReference type="SAM" id="MobiDB-lite"/>
    </source>
</evidence>
<reference evidence="2 3" key="1">
    <citation type="submission" date="2017-12" db="EMBL/GenBank/DDBJ databases">
        <title>Integrating genomic resources of turbot (Scophthalmus maximus) in depth evaluation of genetic and physical mapping variation across individuals.</title>
        <authorList>
            <person name="Martinez P."/>
        </authorList>
    </citation>
    <scope>NUCLEOTIDE SEQUENCE [LARGE SCALE GENOMIC DNA]</scope>
</reference>
<organism evidence="2 3">
    <name type="scientific">Scophthalmus maximus</name>
    <name type="common">Turbot</name>
    <name type="synonym">Psetta maxima</name>
    <dbReference type="NCBI Taxonomy" id="52904"/>
    <lineage>
        <taxon>Eukaryota</taxon>
        <taxon>Metazoa</taxon>
        <taxon>Chordata</taxon>
        <taxon>Craniata</taxon>
        <taxon>Vertebrata</taxon>
        <taxon>Euteleostomi</taxon>
        <taxon>Actinopterygii</taxon>
        <taxon>Neopterygii</taxon>
        <taxon>Teleostei</taxon>
        <taxon>Neoteleostei</taxon>
        <taxon>Acanthomorphata</taxon>
        <taxon>Carangaria</taxon>
        <taxon>Pleuronectiformes</taxon>
        <taxon>Pleuronectoidei</taxon>
        <taxon>Scophthalmidae</taxon>
        <taxon>Scophthalmus</taxon>
    </lineage>
</organism>
<sequence length="150" mass="16176">MPLTLATLGQRRPLSLPIPRYPFLSVIAILHCVPEGSGSRAVTLCDTTQEAPGANQPDEKFPEGLISQPLLSRVHWHTEDHFRLVASHRAMPSLCPLPSAVNTGGEAILLPWVVQGTDTLCLRLPETGGGMGDVSEATESVRSPLLSHRK</sequence>
<evidence type="ECO:0000313" key="3">
    <source>
        <dbReference type="Proteomes" id="UP000246464"/>
    </source>
</evidence>
<protein>
    <submittedName>
        <fullName evidence="2">Uncharacterized protein</fullName>
    </submittedName>
</protein>
<feature type="region of interest" description="Disordered" evidence="1">
    <location>
        <begin position="128"/>
        <end position="150"/>
    </location>
</feature>
<keyword evidence="3" id="KW-1185">Reference proteome</keyword>
<name>A0A2U9BSC1_SCOMX</name>
<evidence type="ECO:0000313" key="2">
    <source>
        <dbReference type="EMBL" id="AWP07064.1"/>
    </source>
</evidence>
<dbReference type="EMBL" id="CP026251">
    <property type="protein sequence ID" value="AWP07064.1"/>
    <property type="molecule type" value="Genomic_DNA"/>
</dbReference>
<dbReference type="AlphaFoldDB" id="A0A2U9BSC1"/>
<dbReference type="Proteomes" id="UP000246464">
    <property type="component" value="Chromosome 9"/>
</dbReference>